<dbReference type="SUPFAM" id="SSF53098">
    <property type="entry name" value="Ribonuclease H-like"/>
    <property type="match status" value="1"/>
</dbReference>
<gene>
    <name evidence="3" type="primary">LOC107227880</name>
</gene>
<proteinExistence type="predicted"/>
<dbReference type="AlphaFoldDB" id="A0A6J0CE19"/>
<dbReference type="InterPro" id="IPR001584">
    <property type="entry name" value="Integrase_cat-core"/>
</dbReference>
<evidence type="ECO:0000313" key="2">
    <source>
        <dbReference type="Proteomes" id="UP000829291"/>
    </source>
</evidence>
<feature type="domain" description="Integrase catalytic" evidence="1">
    <location>
        <begin position="30"/>
        <end position="173"/>
    </location>
</feature>
<dbReference type="PROSITE" id="PS50994">
    <property type="entry name" value="INTEGRASE"/>
    <property type="match status" value="1"/>
</dbReference>
<dbReference type="PANTHER" id="PTHR46585:SF1">
    <property type="entry name" value="CHROMO DOMAIN-CONTAINING PROTEIN"/>
    <property type="match status" value="1"/>
</dbReference>
<dbReference type="Proteomes" id="UP000829291">
    <property type="component" value="Chromosome 7"/>
</dbReference>
<name>A0A6J0CE19_NEOLC</name>
<evidence type="ECO:0000313" key="3">
    <source>
        <dbReference type="RefSeq" id="XP_015524645.1"/>
    </source>
</evidence>
<dbReference type="PANTHER" id="PTHR46585">
    <property type="entry name" value="INTEGRASE CORE DOMAIN CONTAINING PROTEIN"/>
    <property type="match status" value="1"/>
</dbReference>
<dbReference type="InterPro" id="IPR036397">
    <property type="entry name" value="RNaseH_sf"/>
</dbReference>
<dbReference type="GeneID" id="107227880"/>
<dbReference type="Pfam" id="PF00665">
    <property type="entry name" value="rve"/>
    <property type="match status" value="1"/>
</dbReference>
<reference evidence="3" key="1">
    <citation type="submission" date="2025-08" db="UniProtKB">
        <authorList>
            <consortium name="RefSeq"/>
        </authorList>
    </citation>
    <scope>IDENTIFICATION</scope>
    <source>
        <tissue evidence="3">Thorax and Abdomen</tissue>
    </source>
</reference>
<evidence type="ECO:0000259" key="1">
    <source>
        <dbReference type="PROSITE" id="PS50994"/>
    </source>
</evidence>
<dbReference type="KEGG" id="nlo:107227880"/>
<accession>A0A6J0CE19</accession>
<dbReference type="InParanoid" id="A0A6J0CE19"/>
<dbReference type="OrthoDB" id="6343797at2759"/>
<organism evidence="3">
    <name type="scientific">Neodiprion lecontei</name>
    <name type="common">Redheaded pine sawfly</name>
    <dbReference type="NCBI Taxonomy" id="441921"/>
    <lineage>
        <taxon>Eukaryota</taxon>
        <taxon>Metazoa</taxon>
        <taxon>Ecdysozoa</taxon>
        <taxon>Arthropoda</taxon>
        <taxon>Hexapoda</taxon>
        <taxon>Insecta</taxon>
        <taxon>Pterygota</taxon>
        <taxon>Neoptera</taxon>
        <taxon>Endopterygota</taxon>
        <taxon>Hymenoptera</taxon>
        <taxon>Tenthredinoidea</taxon>
        <taxon>Diprionidae</taxon>
        <taxon>Diprioninae</taxon>
        <taxon>Neodiprion</taxon>
    </lineage>
</organism>
<dbReference type="GO" id="GO:0003676">
    <property type="term" value="F:nucleic acid binding"/>
    <property type="evidence" value="ECO:0007669"/>
    <property type="project" value="InterPro"/>
</dbReference>
<dbReference type="GO" id="GO:0015074">
    <property type="term" value="P:DNA integration"/>
    <property type="evidence" value="ECO:0007669"/>
    <property type="project" value="InterPro"/>
</dbReference>
<dbReference type="RefSeq" id="XP_015524645.1">
    <property type="nucleotide sequence ID" value="XM_015669159.1"/>
</dbReference>
<sequence length="173" mass="20224">MVGRQFKKLKGEELGTMKTVIAAELYRQARRNYPRRFVDVHGLDEIWQADLVYMTAHSSCNKGYEYLLTIIDIFSKYAWAVLMKSKSGKDVTAAMKSVLIQSLIPTHLHIDQGEEFYNSEFKALVKHHNINMYATFRNLMASICERSDRTLKNKMWKWSTLQGSYEWINIFNA</sequence>
<keyword evidence="2" id="KW-1185">Reference proteome</keyword>
<protein>
    <submittedName>
        <fullName evidence="3">Uncharacterized protein LOC107227880</fullName>
    </submittedName>
</protein>
<dbReference type="InterPro" id="IPR012337">
    <property type="entry name" value="RNaseH-like_sf"/>
</dbReference>
<dbReference type="Gene3D" id="3.30.420.10">
    <property type="entry name" value="Ribonuclease H-like superfamily/Ribonuclease H"/>
    <property type="match status" value="1"/>
</dbReference>